<evidence type="ECO:0000256" key="4">
    <source>
        <dbReference type="RuleBase" id="RU000568"/>
    </source>
</evidence>
<evidence type="ECO:0000313" key="7">
    <source>
        <dbReference type="EMBL" id="CBZ51680.1"/>
    </source>
</evidence>
<dbReference type="GeneID" id="13444147"/>
<reference evidence="9" key="3">
    <citation type="journal article" date="2012" name="PLoS Pathog.">
        <title>Comparative genomics of the apicomplexan parasites Toxoplasma gondii and Neospora caninum: Coccidia differing in host range and transmission strategy.</title>
        <authorList>
            <person name="Reid A.J."/>
            <person name="Vermont S.J."/>
            <person name="Cotton J.A."/>
            <person name="Harris D."/>
            <person name="Hill-Cawthorne G.A."/>
            <person name="Konen-Waisman S."/>
            <person name="Latham S.M."/>
            <person name="Mourier T."/>
            <person name="Norton R."/>
            <person name="Quail M.A."/>
            <person name="Sanders M."/>
            <person name="Shanmugam D."/>
            <person name="Sohal A."/>
            <person name="Wasmuth J.D."/>
            <person name="Brunk B."/>
            <person name="Grigg M.E."/>
            <person name="Howard J.C."/>
            <person name="Parkinson J."/>
            <person name="Roos D.S."/>
            <person name="Trees A.J."/>
            <person name="Berriman M."/>
            <person name="Pain A."/>
            <person name="Wastling J.M."/>
        </authorList>
    </citation>
    <scope>NUCLEOTIDE SEQUENCE [LARGE SCALE GENOMIC DNA]</scope>
    <source>
        <strain evidence="9">Liverpool</strain>
    </source>
</reference>
<feature type="chain" id="PRO_5007655096" description="50S ribosomal protein L35" evidence="6">
    <location>
        <begin position="28"/>
        <end position="437"/>
    </location>
</feature>
<dbReference type="RefSeq" id="XP_003881713.1">
    <property type="nucleotide sequence ID" value="XM_003881664.1"/>
</dbReference>
<dbReference type="InterPro" id="IPR001706">
    <property type="entry name" value="Ribosomal_bL35"/>
</dbReference>
<dbReference type="PRINTS" id="PR00064">
    <property type="entry name" value="RIBOSOMALL35"/>
</dbReference>
<sequence length="437" mass="46830">MTLAKPVHLHLFPCLCLSLLLLQHANALPRSSVSSSPFFARRPSLRVWEELDGSAPLRGWPSPRTGFSASLSPVVFPPTSLLHTLSHRPTPSSLLSPRLSSLAFSSSLPLSCRGLRPETAVPRQGGRSFSAVALTRAATFAPPGTPSVSRLAAHLWTLCSLSASSLPGFVRPWFPAASPQASTVSRDARGRCGASLLSAAPSSPASLPLRVSECLISRGIFPPPSLPEASSRPVRVLAETSFSALGDLGFVMAGPEDARDGDSAPPFSSASLRASTRPSARREASSGVFSTRWGDSFSCTDAGHPGDRPLDCFSEGDESGEAPLSLRSRFSGGDTWLAGARGLGSLQMKVKVPTPALKPRTRKSIAKRFKITATGKLLYRHSGRQHLMSSKSGRRKRRLRKVCVLTGAMARKYLACIHTPRARVKRRKKLSPPVYKM</sequence>
<keyword evidence="6" id="KW-0732">Signal</keyword>
<dbReference type="PANTHER" id="PTHR33343:SF1">
    <property type="entry name" value="LARGE RIBOSOMAL SUBUNIT PROTEIN BL35M"/>
    <property type="match status" value="1"/>
</dbReference>
<protein>
    <recommendedName>
        <fullName evidence="4">50S ribosomal protein L35</fullName>
    </recommendedName>
</protein>
<dbReference type="Gene3D" id="4.10.410.60">
    <property type="match status" value="1"/>
</dbReference>
<dbReference type="VEuPathDB" id="ToxoDB:NCLIV_014740"/>
<dbReference type="GO" id="GO:0006412">
    <property type="term" value="P:translation"/>
    <property type="evidence" value="ECO:0007669"/>
    <property type="project" value="InterPro"/>
</dbReference>
<evidence type="ECO:0000256" key="6">
    <source>
        <dbReference type="SAM" id="SignalP"/>
    </source>
</evidence>
<dbReference type="GO" id="GO:0015934">
    <property type="term" value="C:large ribosomal subunit"/>
    <property type="evidence" value="ECO:0007669"/>
    <property type="project" value="TreeGrafter"/>
</dbReference>
<dbReference type="eggNOG" id="ENOG502SY67">
    <property type="taxonomic scope" value="Eukaryota"/>
</dbReference>
<dbReference type="EMBL" id="LN714479">
    <property type="protein sequence ID" value="CEL65634.1"/>
    <property type="molecule type" value="Genomic_DNA"/>
</dbReference>
<dbReference type="HAMAP" id="MF_00514">
    <property type="entry name" value="Ribosomal_bL35"/>
    <property type="match status" value="1"/>
</dbReference>
<reference evidence="7" key="2">
    <citation type="submission" date="2011-03" db="EMBL/GenBank/DDBJ databases">
        <title>Comparative genomics and transcriptomics of Neospora caninum and Toxoplasma gondii.</title>
        <authorList>
            <person name="Reid A.J."/>
            <person name="Sohal A."/>
            <person name="Harris D."/>
            <person name="Quail M."/>
            <person name="Sanders M."/>
            <person name="Berriman M."/>
            <person name="Wastling J.M."/>
            <person name="Pain A."/>
        </authorList>
    </citation>
    <scope>NUCLEOTIDE SEQUENCE</scope>
    <source>
        <strain evidence="7">Liverpool</strain>
    </source>
</reference>
<comment type="similarity">
    <text evidence="1 4">Belongs to the bacterial ribosomal protein bL35 family.</text>
</comment>
<dbReference type="InParanoid" id="F0VCJ1"/>
<accession>F0VCJ1</accession>
<feature type="region of interest" description="Disordered" evidence="5">
    <location>
        <begin position="256"/>
        <end position="287"/>
    </location>
</feature>
<dbReference type="AlphaFoldDB" id="F0VCJ1"/>
<dbReference type="PANTHER" id="PTHR33343">
    <property type="entry name" value="54S RIBOSOMAL PROTEIN BL35M"/>
    <property type="match status" value="1"/>
</dbReference>
<name>F0VCJ1_NEOCL</name>
<reference evidence="7" key="1">
    <citation type="submission" date="2011-02" db="EMBL/GenBank/DDBJ databases">
        <authorList>
            <person name="Aslett M."/>
        </authorList>
    </citation>
    <scope>NUCLEOTIDE SEQUENCE</scope>
    <source>
        <strain evidence="7">Liverpool</strain>
    </source>
</reference>
<dbReference type="EMBL" id="FR823386">
    <property type="protein sequence ID" value="CBZ51680.1"/>
    <property type="molecule type" value="Genomic_DNA"/>
</dbReference>
<dbReference type="InterPro" id="IPR021137">
    <property type="entry name" value="Ribosomal_bL35-like"/>
</dbReference>
<evidence type="ECO:0000256" key="3">
    <source>
        <dbReference type="ARBA" id="ARBA00023274"/>
    </source>
</evidence>
<keyword evidence="9" id="KW-1185">Reference proteome</keyword>
<evidence type="ECO:0000256" key="2">
    <source>
        <dbReference type="ARBA" id="ARBA00022980"/>
    </source>
</evidence>
<keyword evidence="3 4" id="KW-0687">Ribonucleoprotein</keyword>
<proteinExistence type="inferred from homology"/>
<dbReference type="SUPFAM" id="SSF143034">
    <property type="entry name" value="L35p-like"/>
    <property type="match status" value="1"/>
</dbReference>
<dbReference type="Pfam" id="PF01632">
    <property type="entry name" value="Ribosomal_L35p"/>
    <property type="match status" value="1"/>
</dbReference>
<dbReference type="Proteomes" id="UP000007494">
    <property type="component" value="Chromosome V"/>
</dbReference>
<organism evidence="7 9">
    <name type="scientific">Neospora caninum (strain Liverpool)</name>
    <dbReference type="NCBI Taxonomy" id="572307"/>
    <lineage>
        <taxon>Eukaryota</taxon>
        <taxon>Sar</taxon>
        <taxon>Alveolata</taxon>
        <taxon>Apicomplexa</taxon>
        <taxon>Conoidasida</taxon>
        <taxon>Coccidia</taxon>
        <taxon>Eucoccidiorida</taxon>
        <taxon>Eimeriorina</taxon>
        <taxon>Sarcocystidae</taxon>
        <taxon>Neospora</taxon>
    </lineage>
</organism>
<reference evidence="8" key="4">
    <citation type="journal article" date="2015" name="PLoS ONE">
        <title>Comprehensive Evaluation of Toxoplasma gondii VEG and Neospora caninum LIV Genomes with Tachyzoite Stage Transcriptome and Proteome Defines Novel Transcript Features.</title>
        <authorList>
            <person name="Ramaprasad A."/>
            <person name="Mourier T."/>
            <person name="Naeem R."/>
            <person name="Malas T.B."/>
            <person name="Moussa E."/>
            <person name="Panigrahi A."/>
            <person name="Vermont S.J."/>
            <person name="Otto T.D."/>
            <person name="Wastling J."/>
            <person name="Pain A."/>
        </authorList>
    </citation>
    <scope>NUCLEOTIDE SEQUENCE</scope>
    <source>
        <strain evidence="8">Liverpool</strain>
    </source>
</reference>
<keyword evidence="2 4" id="KW-0689">Ribosomal protein</keyword>
<evidence type="ECO:0000313" key="9">
    <source>
        <dbReference type="Proteomes" id="UP000007494"/>
    </source>
</evidence>
<evidence type="ECO:0000313" key="8">
    <source>
        <dbReference type="EMBL" id="CEL65634.1"/>
    </source>
</evidence>
<dbReference type="GO" id="GO:0003735">
    <property type="term" value="F:structural constituent of ribosome"/>
    <property type="evidence" value="ECO:0007669"/>
    <property type="project" value="InterPro"/>
</dbReference>
<dbReference type="NCBIfam" id="TIGR00001">
    <property type="entry name" value="rpmI_bact"/>
    <property type="match status" value="1"/>
</dbReference>
<gene>
    <name evidence="8" type="ORF">BN1204_014740_1</name>
    <name evidence="7" type="ORF">NCLIV_014740</name>
</gene>
<evidence type="ECO:0000256" key="1">
    <source>
        <dbReference type="ARBA" id="ARBA00006598"/>
    </source>
</evidence>
<feature type="compositionally biased region" description="Polar residues" evidence="5">
    <location>
        <begin position="266"/>
        <end position="278"/>
    </location>
</feature>
<evidence type="ECO:0000256" key="5">
    <source>
        <dbReference type="SAM" id="MobiDB-lite"/>
    </source>
</evidence>
<dbReference type="InterPro" id="IPR037229">
    <property type="entry name" value="Ribosomal_bL35_sf"/>
</dbReference>
<feature type="signal peptide" evidence="6">
    <location>
        <begin position="1"/>
        <end position="27"/>
    </location>
</feature>
<dbReference type="OrthoDB" id="162638at2759"/>